<feature type="non-terminal residue" evidence="1">
    <location>
        <position position="1"/>
    </location>
</feature>
<dbReference type="PANTHER" id="PTHR21580:SF28">
    <property type="entry name" value="BOREALIN N-TERMINAL DOMAIN-CONTAINING PROTEIN-RELATED"/>
    <property type="match status" value="1"/>
</dbReference>
<dbReference type="InterPro" id="IPR051291">
    <property type="entry name" value="CIMAP"/>
</dbReference>
<feature type="non-terminal residue" evidence="1">
    <location>
        <position position="123"/>
    </location>
</feature>
<gene>
    <name evidence="1" type="primary">Odf3_2</name>
    <name evidence="1" type="ORF">CINMEX_R14134</name>
</gene>
<keyword evidence="2" id="KW-1185">Reference proteome</keyword>
<dbReference type="OrthoDB" id="429991at2759"/>
<dbReference type="GO" id="GO:0005856">
    <property type="term" value="C:cytoskeleton"/>
    <property type="evidence" value="ECO:0007669"/>
    <property type="project" value="TreeGrafter"/>
</dbReference>
<evidence type="ECO:0000313" key="1">
    <source>
        <dbReference type="EMBL" id="NXR29870.1"/>
    </source>
</evidence>
<dbReference type="AlphaFoldDB" id="A0A7L2K272"/>
<proteinExistence type="predicted"/>
<accession>A0A7L2K272</accession>
<dbReference type="PANTHER" id="PTHR21580">
    <property type="entry name" value="SHIPPO-1-RELATED"/>
    <property type="match status" value="1"/>
</dbReference>
<organism evidence="1 2">
    <name type="scientific">Cinclus mexicanus</name>
    <name type="common">American dipper</name>
    <dbReference type="NCBI Taxonomy" id="161649"/>
    <lineage>
        <taxon>Eukaryota</taxon>
        <taxon>Metazoa</taxon>
        <taxon>Chordata</taxon>
        <taxon>Craniata</taxon>
        <taxon>Vertebrata</taxon>
        <taxon>Euteleostomi</taxon>
        <taxon>Archelosauria</taxon>
        <taxon>Archosauria</taxon>
        <taxon>Dinosauria</taxon>
        <taxon>Saurischia</taxon>
        <taxon>Theropoda</taxon>
        <taxon>Coelurosauria</taxon>
        <taxon>Aves</taxon>
        <taxon>Neognathae</taxon>
        <taxon>Neoaves</taxon>
        <taxon>Telluraves</taxon>
        <taxon>Australaves</taxon>
        <taxon>Passeriformes</taxon>
        <taxon>Cinclidae</taxon>
        <taxon>Cinclus</taxon>
    </lineage>
</organism>
<dbReference type="EMBL" id="VWYM01062397">
    <property type="protein sequence ID" value="NXR29870.1"/>
    <property type="molecule type" value="Genomic_DNA"/>
</dbReference>
<dbReference type="Pfam" id="PF07004">
    <property type="entry name" value="SHIPPO-rpt"/>
    <property type="match status" value="2"/>
</dbReference>
<dbReference type="InterPro" id="IPR010736">
    <property type="entry name" value="SHIPPO-rpt"/>
</dbReference>
<sequence>GDYTTEPANKHVFHTAPANSMLSRPKDFKGFQTPGPATYSLPRILGPHTVYTRAEPCYSMRWKSQYQSCFQDMAKTPGPAAFDKVELDIYKPKAPKYSMGLKTKLVGKGTEPGPADYSIGKVR</sequence>
<dbReference type="Proteomes" id="UP000590623">
    <property type="component" value="Unassembled WGS sequence"/>
</dbReference>
<comment type="caution">
    <text evidence="1">The sequence shown here is derived from an EMBL/GenBank/DDBJ whole genome shotgun (WGS) entry which is preliminary data.</text>
</comment>
<reference evidence="1 2" key="1">
    <citation type="submission" date="2019-09" db="EMBL/GenBank/DDBJ databases">
        <title>Bird 10,000 Genomes (B10K) Project - Family phase.</title>
        <authorList>
            <person name="Zhang G."/>
        </authorList>
    </citation>
    <scope>NUCLEOTIDE SEQUENCE [LARGE SCALE GENOMIC DNA]</scope>
    <source>
        <strain evidence="1">B10K-DU-001-77</strain>
        <tissue evidence="1">Muscle</tissue>
    </source>
</reference>
<evidence type="ECO:0000313" key="2">
    <source>
        <dbReference type="Proteomes" id="UP000590623"/>
    </source>
</evidence>
<protein>
    <submittedName>
        <fullName evidence="1">ODF3A protein</fullName>
    </submittedName>
</protein>
<name>A0A7L2K272_CINMU</name>